<evidence type="ECO:0000256" key="1">
    <source>
        <dbReference type="SAM" id="MobiDB-lite"/>
    </source>
</evidence>
<sequence>MEKEEQRLHEGCCHEHGGCVHAGRTGNNETPDSTAHNPTACKTHPQLPPKWTGKRARQYGRNTVMPVRKRIPKRREKETKNKLFPHSGHIQQRK</sequence>
<comment type="caution">
    <text evidence="2">The sequence shown here is derived from an EMBL/GenBank/DDBJ whole genome shotgun (WGS) entry which is preliminary data.</text>
</comment>
<feature type="region of interest" description="Disordered" evidence="1">
    <location>
        <begin position="1"/>
        <end position="94"/>
    </location>
</feature>
<organism evidence="2 3">
    <name type="scientific">Trypanosoma cruzi Dm28c</name>
    <dbReference type="NCBI Taxonomy" id="1416333"/>
    <lineage>
        <taxon>Eukaryota</taxon>
        <taxon>Discoba</taxon>
        <taxon>Euglenozoa</taxon>
        <taxon>Kinetoplastea</taxon>
        <taxon>Metakinetoplastina</taxon>
        <taxon>Trypanosomatida</taxon>
        <taxon>Trypanosomatidae</taxon>
        <taxon>Trypanosoma</taxon>
        <taxon>Schizotrypanum</taxon>
    </lineage>
</organism>
<dbReference type="AlphaFoldDB" id="V5D059"/>
<proteinExistence type="predicted"/>
<reference evidence="2 3" key="1">
    <citation type="journal article" date="2014" name="Genome Announc.">
        <title>Trypanosoma cruzi Clone Dm28c Draft Genome Sequence.</title>
        <authorList>
            <person name="Grisard E.C."/>
            <person name="Teixeira S.M."/>
            <person name="de Almeida L.G."/>
            <person name="Stoco P.H."/>
            <person name="Gerber A.L."/>
            <person name="Talavera-Lopez C."/>
            <person name="Lima O.C."/>
            <person name="Andersson B."/>
            <person name="de Vasconcelos A.T."/>
        </authorList>
    </citation>
    <scope>NUCLEOTIDE SEQUENCE [LARGE SCALE GENOMIC DNA]</scope>
    <source>
        <strain evidence="2 3">Dm28c</strain>
    </source>
</reference>
<protein>
    <submittedName>
        <fullName evidence="2">Uncharacterized protein</fullName>
    </submittedName>
</protein>
<gene>
    <name evidence="2" type="ORF">TCDM_11567</name>
</gene>
<feature type="compositionally biased region" description="Polar residues" evidence="1">
    <location>
        <begin position="25"/>
        <end position="37"/>
    </location>
</feature>
<dbReference type="VEuPathDB" id="TriTrypDB:TCDM_11567"/>
<accession>V5D059</accession>
<dbReference type="Proteomes" id="UP000017861">
    <property type="component" value="Unassembled WGS sequence"/>
</dbReference>
<dbReference type="EMBL" id="AYLP01000377">
    <property type="protein sequence ID" value="ESS60886.1"/>
    <property type="molecule type" value="Genomic_DNA"/>
</dbReference>
<name>V5D059_TRYCR</name>
<feature type="compositionally biased region" description="Basic and acidic residues" evidence="1">
    <location>
        <begin position="1"/>
        <end position="18"/>
    </location>
</feature>
<evidence type="ECO:0000313" key="2">
    <source>
        <dbReference type="EMBL" id="ESS60886.1"/>
    </source>
</evidence>
<evidence type="ECO:0000313" key="3">
    <source>
        <dbReference type="Proteomes" id="UP000017861"/>
    </source>
</evidence>